<organism evidence="1 2">
    <name type="scientific">Flavobacterium silvaticum</name>
    <dbReference type="NCBI Taxonomy" id="1852020"/>
    <lineage>
        <taxon>Bacteria</taxon>
        <taxon>Pseudomonadati</taxon>
        <taxon>Bacteroidota</taxon>
        <taxon>Flavobacteriia</taxon>
        <taxon>Flavobacteriales</taxon>
        <taxon>Flavobacteriaceae</taxon>
        <taxon>Flavobacterium</taxon>
    </lineage>
</organism>
<dbReference type="EMBL" id="JAAMPU010000107">
    <property type="protein sequence ID" value="NMH29114.1"/>
    <property type="molecule type" value="Genomic_DNA"/>
</dbReference>
<proteinExistence type="predicted"/>
<gene>
    <name evidence="1" type="ORF">G6047_13815</name>
</gene>
<dbReference type="AlphaFoldDB" id="A0A972JGJ7"/>
<dbReference type="Proteomes" id="UP000712080">
    <property type="component" value="Unassembled WGS sequence"/>
</dbReference>
<comment type="caution">
    <text evidence="1">The sequence shown here is derived from an EMBL/GenBank/DDBJ whole genome shotgun (WGS) entry which is preliminary data.</text>
</comment>
<keyword evidence="2" id="KW-1185">Reference proteome</keyword>
<dbReference type="SUPFAM" id="SSF56935">
    <property type="entry name" value="Porins"/>
    <property type="match status" value="1"/>
</dbReference>
<protein>
    <submittedName>
        <fullName evidence="1">Uncharacterized protein</fullName>
    </submittedName>
</protein>
<evidence type="ECO:0000313" key="1">
    <source>
        <dbReference type="EMBL" id="NMH29114.1"/>
    </source>
</evidence>
<evidence type="ECO:0000313" key="2">
    <source>
        <dbReference type="Proteomes" id="UP000712080"/>
    </source>
</evidence>
<name>A0A972JGJ7_9FLAO</name>
<sequence>MKKITTLLAVLFFISAFGQEKKEKAWKKDIHADPLLRAYVFYPLATGNNTLAKAHRENPGIGINMSFVSIYNFHIGAGYHYTQYLVTDRALAGNFRHSNYWGLYPFVSYELPVHKYASIWPEAGLGYAKIKQTYSGERVSNQEGAEFRLSLFADYRFSRYFSIYTGANYIYSKMRIAANPEIRDFYGSLSQLQFCLGFQFEGRPNHPKEDWQDNKTDSNIQNP</sequence>
<accession>A0A972JGJ7</accession>
<dbReference type="RefSeq" id="WP_169528203.1">
    <property type="nucleotide sequence ID" value="NZ_JAAMPU010000107.1"/>
</dbReference>
<reference evidence="1" key="1">
    <citation type="submission" date="2020-02" db="EMBL/GenBank/DDBJ databases">
        <title>Flavobacterium sp. genome.</title>
        <authorList>
            <person name="Jung H.S."/>
            <person name="Baek J.H."/>
            <person name="Jeon C.O."/>
        </authorList>
    </citation>
    <scope>NUCLEOTIDE SEQUENCE</scope>
    <source>
        <strain evidence="1">SE-s28</strain>
    </source>
</reference>